<feature type="transmembrane region" description="Helical" evidence="1">
    <location>
        <begin position="323"/>
        <end position="344"/>
    </location>
</feature>
<dbReference type="EMBL" id="JANDBD010000007">
    <property type="protein sequence ID" value="MCP9273962.1"/>
    <property type="molecule type" value="Genomic_DNA"/>
</dbReference>
<accession>A0ABT1M697</accession>
<comment type="caution">
    <text evidence="2">The sequence shown here is derived from an EMBL/GenBank/DDBJ whole genome shotgun (WGS) entry which is preliminary data.</text>
</comment>
<proteinExistence type="predicted"/>
<evidence type="ECO:0008006" key="4">
    <source>
        <dbReference type="Google" id="ProtNLM"/>
    </source>
</evidence>
<dbReference type="PANTHER" id="PTHR37826">
    <property type="entry name" value="FLOTILLIN BAND_7_5 DOMAIN PROTEIN"/>
    <property type="match status" value="1"/>
</dbReference>
<evidence type="ECO:0000256" key="1">
    <source>
        <dbReference type="SAM" id="Phobius"/>
    </source>
</evidence>
<keyword evidence="1" id="KW-0472">Membrane</keyword>
<gene>
    <name evidence="2" type="ORF">NM203_17370</name>
</gene>
<keyword evidence="1" id="KW-0812">Transmembrane</keyword>
<dbReference type="RefSeq" id="WP_255061300.1">
    <property type="nucleotide sequence ID" value="NZ_JANDBD010000007.1"/>
</dbReference>
<dbReference type="PANTHER" id="PTHR37826:SF3">
    <property type="entry name" value="J DOMAIN-CONTAINING PROTEIN"/>
    <property type="match status" value="1"/>
</dbReference>
<keyword evidence="1" id="KW-1133">Transmembrane helix</keyword>
<protein>
    <recommendedName>
        <fullName evidence="4">Zinc ribbon domain-containing protein</fullName>
    </recommendedName>
</protein>
<reference evidence="2 3" key="1">
    <citation type="submission" date="2022-06" db="EMBL/GenBank/DDBJ databases">
        <title>Mycolicibacterium sp. CAU 1645 isolated from seawater.</title>
        <authorList>
            <person name="Kim W."/>
        </authorList>
    </citation>
    <scope>NUCLEOTIDE SEQUENCE [LARGE SCALE GENOMIC DNA]</scope>
    <source>
        <strain evidence="2 3">CAU 1645</strain>
    </source>
</reference>
<organism evidence="2 3">
    <name type="scientific">Mycolicibacterium arenosum</name>
    <dbReference type="NCBI Taxonomy" id="2952157"/>
    <lineage>
        <taxon>Bacteria</taxon>
        <taxon>Bacillati</taxon>
        <taxon>Actinomycetota</taxon>
        <taxon>Actinomycetes</taxon>
        <taxon>Mycobacteriales</taxon>
        <taxon>Mycobacteriaceae</taxon>
        <taxon>Mycolicibacterium</taxon>
    </lineage>
</organism>
<evidence type="ECO:0000313" key="3">
    <source>
        <dbReference type="Proteomes" id="UP001651690"/>
    </source>
</evidence>
<dbReference type="Proteomes" id="UP001651690">
    <property type="component" value="Unassembled WGS sequence"/>
</dbReference>
<name>A0ABT1M697_9MYCO</name>
<keyword evidence="3" id="KW-1185">Reference proteome</keyword>
<sequence length="347" mass="38751">MNFDIATQQLKCPNCGNIQPIVEDAGRRVVEHDLRSAWNQQSSSMARFSGQAAQKEIVCQNCGGHTTFTGTLTAVRCPYCATPIQRDDVHDAPDRLPVDAVLPFRLDEPNARGVVDKWINGRWFAPTEFKKYNDKGALSSIYVAYFTYDAQAVTDYTGERGRHYTVTVGEGDNRRTETRTDWTYVSGRVNNTFDDLPVLANTGLDEQKVHNLEPWPTEYAKPFSAEYIAGHLSRTYDRTVEQSFEIAKSSMEGTIASTVRSDIGGDEQRVHSVQTQWFNMTFKHVLLPIWLLTVIYNGTPFQVCINGFTGEVQGRRPYSTVKIAAAVTAAVLVILLVVVAYMAMKGG</sequence>
<evidence type="ECO:0000313" key="2">
    <source>
        <dbReference type="EMBL" id="MCP9273962.1"/>
    </source>
</evidence>